<name>A0A1W1UIP9_9PAST</name>
<gene>
    <name evidence="1" type="ORF">SAMN05660772_01738</name>
</gene>
<dbReference type="EMBL" id="FWWV01000004">
    <property type="protein sequence ID" value="SMB80912.1"/>
    <property type="molecule type" value="Genomic_DNA"/>
</dbReference>
<sequence>MVLVSYNADNESMATVDFDSSMVDDMSLAMLNSSSSRIESEPTLPAFEDNNPTVGFADETVYYSTDVLPAVEPDMPSGEIL</sequence>
<dbReference type="RefSeq" id="WP_084256034.1">
    <property type="nucleotide sequence ID" value="NZ_FWWV01000004.1"/>
</dbReference>
<dbReference type="Proteomes" id="UP000192408">
    <property type="component" value="Unassembled WGS sequence"/>
</dbReference>
<dbReference type="AlphaFoldDB" id="A0A1W1UIP9"/>
<keyword evidence="2" id="KW-1185">Reference proteome</keyword>
<reference evidence="2" key="1">
    <citation type="submission" date="2017-04" db="EMBL/GenBank/DDBJ databases">
        <authorList>
            <person name="Varghese N."/>
            <person name="Submissions S."/>
        </authorList>
    </citation>
    <scope>NUCLEOTIDE SEQUENCE [LARGE SCALE GENOMIC DNA]</scope>
    <source>
        <strain evidence="2">DSM 23072</strain>
    </source>
</reference>
<dbReference type="STRING" id="1122938.SAMN05660772_01738"/>
<evidence type="ECO:0000313" key="2">
    <source>
        <dbReference type="Proteomes" id="UP000192408"/>
    </source>
</evidence>
<evidence type="ECO:0000313" key="1">
    <source>
        <dbReference type="EMBL" id="SMB80912.1"/>
    </source>
</evidence>
<organism evidence="1 2">
    <name type="scientific">Pasteurella testudinis DSM 23072</name>
    <dbReference type="NCBI Taxonomy" id="1122938"/>
    <lineage>
        <taxon>Bacteria</taxon>
        <taxon>Pseudomonadati</taxon>
        <taxon>Pseudomonadota</taxon>
        <taxon>Gammaproteobacteria</taxon>
        <taxon>Pasteurellales</taxon>
        <taxon>Pasteurellaceae</taxon>
        <taxon>Pasteurella</taxon>
    </lineage>
</organism>
<protein>
    <submittedName>
        <fullName evidence="1">Uncharacterized protein</fullName>
    </submittedName>
</protein>
<accession>A0A1W1UIP9</accession>
<proteinExistence type="predicted"/>